<dbReference type="SMART" id="SM00908">
    <property type="entry name" value="Gal-bind_lectin"/>
    <property type="match status" value="1"/>
</dbReference>
<proteinExistence type="predicted"/>
<sequence>MITLCFLILAITASQSLFIAEPKIPFITHLGSGLVPGNKISITGLILPGAYNFAINLRNGFNRDPNGGIIVFHFNPRFFSPNYLVLNTHLDGVGWLSEQRLTERFPFQKQFPFLLEILCEQDRFLVSVDGQPVSEYQYRVPLAQADVLEIYGDGEVDIYLIDVTQPEKLQE</sequence>
<protein>
    <recommendedName>
        <fullName evidence="3">Galectin</fullName>
    </recommendedName>
</protein>
<feature type="domain" description="Galectin" evidence="5">
    <location>
        <begin position="26"/>
        <end position="164"/>
    </location>
</feature>
<feature type="signal peptide" evidence="4">
    <location>
        <begin position="1"/>
        <end position="16"/>
    </location>
</feature>
<keyword evidence="4" id="KW-0732">Signal</keyword>
<evidence type="ECO:0000256" key="3">
    <source>
        <dbReference type="RuleBase" id="RU102079"/>
    </source>
</evidence>
<dbReference type="PANTHER" id="PTHR11346:SF147">
    <property type="entry name" value="GALECTIN"/>
    <property type="match status" value="1"/>
</dbReference>
<comment type="caution">
    <text evidence="6">The sequence shown here is derived from an EMBL/GenBank/DDBJ whole genome shotgun (WGS) entry which is preliminary data.</text>
</comment>
<dbReference type="InterPro" id="IPR044156">
    <property type="entry name" value="Galectin-like"/>
</dbReference>
<feature type="chain" id="PRO_5046964488" description="Galectin" evidence="4">
    <location>
        <begin position="17"/>
        <end position="171"/>
    </location>
</feature>
<dbReference type="EMBL" id="CAXLJM020000164">
    <property type="protein sequence ID" value="CAL8146886.1"/>
    <property type="molecule type" value="Genomic_DNA"/>
</dbReference>
<dbReference type="PROSITE" id="PS50889">
    <property type="entry name" value="S4"/>
    <property type="match status" value="1"/>
</dbReference>
<dbReference type="Proteomes" id="UP001642540">
    <property type="component" value="Unassembled WGS sequence"/>
</dbReference>
<dbReference type="PANTHER" id="PTHR11346">
    <property type="entry name" value="GALECTIN"/>
    <property type="match status" value="1"/>
</dbReference>
<evidence type="ECO:0000313" key="7">
    <source>
        <dbReference type="Proteomes" id="UP001642540"/>
    </source>
</evidence>
<evidence type="ECO:0000313" key="6">
    <source>
        <dbReference type="EMBL" id="CAL8146886.1"/>
    </source>
</evidence>
<dbReference type="SUPFAM" id="SSF49899">
    <property type="entry name" value="Concanavalin A-like lectins/glucanases"/>
    <property type="match status" value="1"/>
</dbReference>
<dbReference type="InterPro" id="IPR013320">
    <property type="entry name" value="ConA-like_dom_sf"/>
</dbReference>
<reference evidence="6 7" key="1">
    <citation type="submission" date="2024-08" db="EMBL/GenBank/DDBJ databases">
        <authorList>
            <person name="Cucini C."/>
            <person name="Frati F."/>
        </authorList>
    </citation>
    <scope>NUCLEOTIDE SEQUENCE [LARGE SCALE GENOMIC DNA]</scope>
</reference>
<dbReference type="InterPro" id="IPR001079">
    <property type="entry name" value="Galectin_CRD"/>
</dbReference>
<dbReference type="Gene3D" id="2.60.120.200">
    <property type="match status" value="1"/>
</dbReference>
<dbReference type="SMART" id="SM00276">
    <property type="entry name" value="GLECT"/>
    <property type="match status" value="1"/>
</dbReference>
<evidence type="ECO:0000256" key="2">
    <source>
        <dbReference type="PROSITE-ProRule" id="PRU00182"/>
    </source>
</evidence>
<dbReference type="PROSITE" id="PS51304">
    <property type="entry name" value="GALECTIN"/>
    <property type="match status" value="1"/>
</dbReference>
<evidence type="ECO:0000259" key="5">
    <source>
        <dbReference type="PROSITE" id="PS51304"/>
    </source>
</evidence>
<keyword evidence="2" id="KW-0694">RNA-binding</keyword>
<evidence type="ECO:0000256" key="1">
    <source>
        <dbReference type="ARBA" id="ARBA00022734"/>
    </source>
</evidence>
<accession>A0ABP1S8D7</accession>
<organism evidence="6 7">
    <name type="scientific">Orchesella dallaii</name>
    <dbReference type="NCBI Taxonomy" id="48710"/>
    <lineage>
        <taxon>Eukaryota</taxon>
        <taxon>Metazoa</taxon>
        <taxon>Ecdysozoa</taxon>
        <taxon>Arthropoda</taxon>
        <taxon>Hexapoda</taxon>
        <taxon>Collembola</taxon>
        <taxon>Entomobryomorpha</taxon>
        <taxon>Entomobryoidea</taxon>
        <taxon>Orchesellidae</taxon>
        <taxon>Orchesellinae</taxon>
        <taxon>Orchesella</taxon>
    </lineage>
</organism>
<dbReference type="Pfam" id="PF00337">
    <property type="entry name" value="Gal-bind_lectin"/>
    <property type="match status" value="1"/>
</dbReference>
<keyword evidence="1 3" id="KW-0430">Lectin</keyword>
<name>A0ABP1S8D7_9HEXA</name>
<gene>
    <name evidence="6" type="ORF">ODALV1_LOCUS30967</name>
</gene>
<evidence type="ECO:0000256" key="4">
    <source>
        <dbReference type="SAM" id="SignalP"/>
    </source>
</evidence>
<dbReference type="CDD" id="cd00070">
    <property type="entry name" value="GLECT"/>
    <property type="match status" value="1"/>
</dbReference>
<keyword evidence="7" id="KW-1185">Reference proteome</keyword>